<evidence type="ECO:0000313" key="4">
    <source>
        <dbReference type="Proteomes" id="UP000071979"/>
    </source>
</evidence>
<dbReference type="SUPFAM" id="SSF53720">
    <property type="entry name" value="ALDH-like"/>
    <property type="match status" value="1"/>
</dbReference>
<keyword evidence="2" id="KW-0455">Luminescence</keyword>
<keyword evidence="2" id="KW-0560">Oxidoreductase</keyword>
<dbReference type="Pfam" id="PF05893">
    <property type="entry name" value="LuxC"/>
    <property type="match status" value="1"/>
</dbReference>
<comment type="pathway">
    <text evidence="2">Lipid metabolism; fatty acid reduction for biolumincescence.</text>
</comment>
<dbReference type="InterPro" id="IPR008670">
    <property type="entry name" value="CoA_reduct_LuxC"/>
</dbReference>
<dbReference type="PIRSF" id="PIRSF009414">
    <property type="entry name" value="LuxC"/>
    <property type="match status" value="1"/>
</dbReference>
<sequence>MKLYAGHLPGIRHSEVAWHSLHFGQHGSALEVCVPVLSEAQIATLAASVRDNARRYLHTLSVARITALIDEAIARLLDRSHPVRQQAERLLPLVTGYDAGMLRLGLTGYLKTFREPQLRRFLAEDFGNVQMLDDFQPRPKGGFARAFGPQLLLQVWAGNVPGLPLWSLIAGLLVKAGSVGKVASAEPLMAGWFAQLLAEIDPQLGDCLAVVWWQGGDERTEQQWFRQADVVMAYGGEAALTAMQRRLPPATRFLPHGHKISFGMVARSALDVRRGTALARQVAYDVMRYDQAGCYSPQALFIERGGRVSPQEFAAYLAHELAALAQRYPRAPLTLGESQAVAAWRNAEEMRALSGDRTLYGDEHDAWAVVYVDKPEPLQPGALGRTLKVIAVDTLEETVSWVAAQRAYLQSVGLAAAPEVLFRLAAQLGAAGVTRITALGNMTSPEAGWHHDGRFSLLDLVTLCEIEQAAETAAEHYAPYLD</sequence>
<comment type="function">
    <text evidence="2">LuxC is the fatty acid reductase enzyme responsible for synthesis of the aldehyde substrate for the luminescent reaction catalyzed by luciferase.</text>
</comment>
<dbReference type="AlphaFoldDB" id="A0A8E1S217"/>
<evidence type="ECO:0000256" key="2">
    <source>
        <dbReference type="PIRNR" id="PIRNR009414"/>
    </source>
</evidence>
<keyword evidence="1 2" id="KW-0521">NADP</keyword>
<accession>A0A8E1S217</accession>
<comment type="caution">
    <text evidence="3">The sequence shown here is derived from an EMBL/GenBank/DDBJ whole genome shotgun (WGS) entry which is preliminary data.</text>
</comment>
<comment type="similarity">
    <text evidence="2">Belongs to the LuxC family.</text>
</comment>
<name>A0A8E1S217_9GAMM</name>
<reference evidence="3 4" key="1">
    <citation type="journal article" date="2016" name="Front. Microbiol.">
        <title>Genomic Resource of Rice Seed Associated Bacteria.</title>
        <authorList>
            <person name="Midha S."/>
            <person name="Bansal K."/>
            <person name="Sharma S."/>
            <person name="Kumar N."/>
            <person name="Patil P.P."/>
            <person name="Chaudhry V."/>
            <person name="Patil P.B."/>
        </authorList>
    </citation>
    <scope>NUCLEOTIDE SEQUENCE [LARGE SCALE GENOMIC DNA]</scope>
    <source>
        <strain evidence="3 4">SA3</strain>
    </source>
</reference>
<dbReference type="GO" id="GO:0003995">
    <property type="term" value="F:acyl-CoA dehydrogenase activity"/>
    <property type="evidence" value="ECO:0007669"/>
    <property type="project" value="InterPro"/>
</dbReference>
<proteinExistence type="inferred from homology"/>
<dbReference type="CDD" id="cd07080">
    <property type="entry name" value="ALDH_Acyl-CoA-Red_LuxC"/>
    <property type="match status" value="1"/>
</dbReference>
<evidence type="ECO:0000256" key="1">
    <source>
        <dbReference type="ARBA" id="ARBA00022857"/>
    </source>
</evidence>
<evidence type="ECO:0000313" key="3">
    <source>
        <dbReference type="EMBL" id="KTS69572.1"/>
    </source>
</evidence>
<dbReference type="GO" id="GO:0050062">
    <property type="term" value="F:long-chain-fatty-acyl-CoA reductase activity"/>
    <property type="evidence" value="ECO:0007669"/>
    <property type="project" value="UniProtKB-EC"/>
</dbReference>
<dbReference type="EMBL" id="LDSE01000003">
    <property type="protein sequence ID" value="KTS69572.1"/>
    <property type="molecule type" value="Genomic_DNA"/>
</dbReference>
<dbReference type="Proteomes" id="UP000071979">
    <property type="component" value="Unassembled WGS sequence"/>
</dbReference>
<dbReference type="EC" id="1.2.1.50" evidence="2"/>
<dbReference type="RefSeq" id="WP_058775559.1">
    <property type="nucleotide sequence ID" value="NZ_LDSD01000014.1"/>
</dbReference>
<protein>
    <recommendedName>
        <fullName evidence="2">Acyl-CoA reductase</fullName>
        <ecNumber evidence="2">1.2.1.50</ecNumber>
    </recommendedName>
</protein>
<dbReference type="UniPathway" id="UPA00569"/>
<gene>
    <name evidence="3" type="ORF">SA3R_01480</name>
</gene>
<dbReference type="GO" id="GO:0008218">
    <property type="term" value="P:bioluminescence"/>
    <property type="evidence" value="ECO:0007669"/>
    <property type="project" value="UniProtKB-KW"/>
</dbReference>
<organism evidence="3 4">
    <name type="scientific">Pantoea dispersa</name>
    <dbReference type="NCBI Taxonomy" id="59814"/>
    <lineage>
        <taxon>Bacteria</taxon>
        <taxon>Pseudomonadati</taxon>
        <taxon>Pseudomonadota</taxon>
        <taxon>Gammaproteobacteria</taxon>
        <taxon>Enterobacterales</taxon>
        <taxon>Erwiniaceae</taxon>
        <taxon>Pantoea</taxon>
    </lineage>
</organism>
<comment type="catalytic activity">
    <reaction evidence="2">
        <text>a long-chain fatty aldehyde + NADP(+) + CoA = a long-chain fatty acyl-CoA + NADPH + H(+)</text>
        <dbReference type="Rhea" id="RHEA:15437"/>
        <dbReference type="ChEBI" id="CHEBI:15378"/>
        <dbReference type="ChEBI" id="CHEBI:17176"/>
        <dbReference type="ChEBI" id="CHEBI:57287"/>
        <dbReference type="ChEBI" id="CHEBI:57783"/>
        <dbReference type="ChEBI" id="CHEBI:58349"/>
        <dbReference type="ChEBI" id="CHEBI:83139"/>
        <dbReference type="EC" id="1.2.1.50"/>
    </reaction>
</comment>
<dbReference type="InterPro" id="IPR016161">
    <property type="entry name" value="Ald_DH/histidinol_DH"/>
</dbReference>